<evidence type="ECO:0000313" key="3">
    <source>
        <dbReference type="EMBL" id="CAD5323104.1"/>
    </source>
</evidence>
<dbReference type="Pfam" id="PF14655">
    <property type="entry name" value="RAB3GAP2_N"/>
    <property type="match status" value="1"/>
</dbReference>
<feature type="domain" description="Peptide N-acetyl-beta-D-glucosaminyl asparaginase amidase A N-terminal" evidence="1">
    <location>
        <begin position="528"/>
        <end position="846"/>
    </location>
</feature>
<dbReference type="InterPro" id="IPR056948">
    <property type="entry name" value="PNGaseA_N"/>
</dbReference>
<organism evidence="3 4">
    <name type="scientific">Arabidopsis thaliana</name>
    <name type="common">Mouse-ear cress</name>
    <dbReference type="NCBI Taxonomy" id="3702"/>
    <lineage>
        <taxon>Eukaryota</taxon>
        <taxon>Viridiplantae</taxon>
        <taxon>Streptophyta</taxon>
        <taxon>Embryophyta</taxon>
        <taxon>Tracheophyta</taxon>
        <taxon>Spermatophyta</taxon>
        <taxon>Magnoliopsida</taxon>
        <taxon>eudicotyledons</taxon>
        <taxon>Gunneridae</taxon>
        <taxon>Pentapetalae</taxon>
        <taxon>rosids</taxon>
        <taxon>malvids</taxon>
        <taxon>Brassicales</taxon>
        <taxon>Brassicaceae</taxon>
        <taxon>Camelineae</taxon>
        <taxon>Arabidopsis</taxon>
    </lineage>
</organism>
<evidence type="ECO:0000259" key="1">
    <source>
        <dbReference type="Pfam" id="PF12222"/>
    </source>
</evidence>
<dbReference type="AlphaFoldDB" id="A0A7G2EQ97"/>
<gene>
    <name evidence="3" type="ORF">AT9943_LOCUS11069</name>
</gene>
<dbReference type="InterPro" id="IPR032839">
    <property type="entry name" value="RAB3GAP_N"/>
</dbReference>
<dbReference type="Proteomes" id="UP000516314">
    <property type="component" value="Chromosome 3"/>
</dbReference>
<reference evidence="3 4" key="1">
    <citation type="submission" date="2020-09" db="EMBL/GenBank/DDBJ databases">
        <authorList>
            <person name="Ashkenazy H."/>
        </authorList>
    </citation>
    <scope>NUCLEOTIDE SEQUENCE [LARGE SCALE GENOMIC DNA]</scope>
    <source>
        <strain evidence="4">cv. Cdm-0</strain>
    </source>
</reference>
<protein>
    <submittedName>
        <fullName evidence="3">(thale cress) hypothetical protein</fullName>
    </submittedName>
</protein>
<evidence type="ECO:0000259" key="2">
    <source>
        <dbReference type="Pfam" id="PF14655"/>
    </source>
</evidence>
<evidence type="ECO:0000313" key="4">
    <source>
        <dbReference type="Proteomes" id="UP000516314"/>
    </source>
</evidence>
<name>A0A7G2EQ97_ARATH</name>
<feature type="domain" description="Rab3-GAP regulatory subunit N-terminal" evidence="2">
    <location>
        <begin position="28"/>
        <end position="417"/>
    </location>
</feature>
<proteinExistence type="predicted"/>
<dbReference type="InterPro" id="IPR021102">
    <property type="entry name" value="PNGase_A"/>
</dbReference>
<dbReference type="EMBL" id="LR881468">
    <property type="protein sequence ID" value="CAD5323104.1"/>
    <property type="molecule type" value="Genomic_DNA"/>
</dbReference>
<sequence length="1067" mass="119728">MAKRIHLTELGCIACEELTELGAGKEGWLVNNPNLLSALDSHSLALANRFLILIVNWGDPDAPRVKIRPDLSPIEAESITAIEWLVFDDVRVVVAGTSCGYLLVYSVTGDLIHKQIVHQSRILKIRVRGTKKDLMQETSSEEICIVLPGVIARFDGSNIQSMVQKWVQEKNSNFWDQKNRKGDAEDTGSLYQRLPYQIWNVNKNGVCVDATVTGVMPPPLLELQSSQRYYCAVTIGEDSVISAYRLSEDRGRSLVGAILSKVVPAAASTIASFSKLIWRSNDQSPKRKPEAKTQSFARASSLTCIKDYPRKGEKLTLSPSGTLAAITDSLGRILLLDTQALVVVRLWKGYRDASCVFMEMLAKKDKGKSVIHTEPVKSDYCLCLAIHAPRKGIIEVWQMRTGPRLLTIQCAKGSKLLQPAYRFGSNSSSSPYIPLEVFLLNGDSGQFDYQTETKSKNVMTSSLPPLIFFFTVFFVHSLSAVSDLHETRSRFKPPQFSPLFFSSLPQNVTKSPTRYFEVQKPPVPNLPTAQQPCSYQILHHDFGYTYAKPPVLSNYTLPSHCSSREFSKIVLEFKSTSQGRQFDRIFGVWLDGVEILRSCTAEPRPNGIVWSVEKDVTKYHSLLVKNETQILSVYLGNLIDKTYTGVYHVDVIFHFYQSESNLQDVSGYSSSKADMILPISRNLPLNDGLWFEIVNSNDTKYKEFEIPRNVYRAVLEVYVSFHENDEFWYGNLPNDYVTANNLSVAGNGPFREVVVSLDGDIAGAVWPFPVVFTGGINPLLWRPITAIGSFDLPSYDIEITPFLGSLLDGKTHKVGFSVTNALNVWYIDANLHLWLDQEKEIVEGKVLDFSRSSLEISSVSDFKGLNGNFTTKAKRSITSVGLVKSSHGDIITNANQEFSYENKMVLGKDGNLQIIDQLIQADDRIHAKRASREIYAAKSIKSFPFYLDSDTLEQQNNTYLAVANVSMAFNEERSESDKGLMRTFKSKLENKQEGQGVMVVKNNLVVSGYGSTQQVYNYVGSDQCYFRNISSYNYTILYDKVESVCKKKTLKLPPRLEHLPRQHPLLA</sequence>
<dbReference type="Pfam" id="PF25156">
    <property type="entry name" value="PNGase_A_C"/>
    <property type="match status" value="1"/>
</dbReference>
<dbReference type="Pfam" id="PF12222">
    <property type="entry name" value="PNGaseA"/>
    <property type="match status" value="1"/>
</dbReference>
<dbReference type="PANTHER" id="PTHR31104">
    <property type="entry name" value="PEPTIDE-N4-(N-ACETYL-BETA-GLUCOSAMINYL)ASPARAGINE AMIDASE A PROTEIN"/>
    <property type="match status" value="1"/>
</dbReference>
<accession>A0A7G2EQ97</accession>